<dbReference type="SUPFAM" id="SSF55797">
    <property type="entry name" value="PR-1-like"/>
    <property type="match status" value="1"/>
</dbReference>
<dbReference type="RefSeq" id="WP_052104461.1">
    <property type="nucleotide sequence ID" value="NZ_AXNT01000170.1"/>
</dbReference>
<feature type="domain" description="SCP" evidence="1">
    <location>
        <begin position="76"/>
        <end position="187"/>
    </location>
</feature>
<reference evidence="2 3" key="1">
    <citation type="submission" date="2013-10" db="EMBL/GenBank/DDBJ databases">
        <authorList>
            <person name="Wang G."/>
            <person name="Zhuang W."/>
        </authorList>
    </citation>
    <scope>NUCLEOTIDE SEQUENCE [LARGE SCALE GENOMIC DNA]</scope>
    <source>
        <strain evidence="2 3">DSM 20118</strain>
    </source>
</reference>
<comment type="caution">
    <text evidence="2">The sequence shown here is derived from an EMBL/GenBank/DDBJ whole genome shotgun (WGS) entry which is preliminary data.</text>
</comment>
<dbReference type="CDD" id="cd05379">
    <property type="entry name" value="CAP_bacterial"/>
    <property type="match status" value="1"/>
</dbReference>
<dbReference type="AlphaFoldDB" id="A0A0A0B1Q3"/>
<gene>
    <name evidence="2" type="ORF">Q760_06305</name>
</gene>
<dbReference type="EMBL" id="AXNT01000170">
    <property type="protein sequence ID" value="KGM00740.1"/>
    <property type="molecule type" value="Genomic_DNA"/>
</dbReference>
<sequence>MNTDVRMGTTRALIPSRPTGRVARAAFAAAVLALLATGLAVPSPLVAPAAAATVPAASTTAVTLPAPGSPEAYLFTRVNQVRAQNGLAPLQYRARLGEVAEAWSQEMARVKVLSHNPRISSLIEPGWTAWGENVGFAGGYANNAERIFTGWMNSAGHRANILSTRFTSIGIGAATDSRGYLWSTQDFATYR</sequence>
<dbReference type="PANTHER" id="PTHR31157:SF1">
    <property type="entry name" value="SCP DOMAIN-CONTAINING PROTEIN"/>
    <property type="match status" value="1"/>
</dbReference>
<dbReference type="Gene3D" id="3.40.33.10">
    <property type="entry name" value="CAP"/>
    <property type="match status" value="1"/>
</dbReference>
<keyword evidence="3" id="KW-1185">Reference proteome</keyword>
<dbReference type="PANTHER" id="PTHR31157">
    <property type="entry name" value="SCP DOMAIN-CONTAINING PROTEIN"/>
    <property type="match status" value="1"/>
</dbReference>
<dbReference type="InterPro" id="IPR014044">
    <property type="entry name" value="CAP_dom"/>
</dbReference>
<dbReference type="STRING" id="1408250.Q760_06305"/>
<evidence type="ECO:0000259" key="1">
    <source>
        <dbReference type="Pfam" id="PF00188"/>
    </source>
</evidence>
<dbReference type="Proteomes" id="UP000029833">
    <property type="component" value="Unassembled WGS sequence"/>
</dbReference>
<organism evidence="2 3">
    <name type="scientific">Cellulomonas cellasea DSM 20118</name>
    <dbReference type="NCBI Taxonomy" id="1408250"/>
    <lineage>
        <taxon>Bacteria</taxon>
        <taxon>Bacillati</taxon>
        <taxon>Actinomycetota</taxon>
        <taxon>Actinomycetes</taxon>
        <taxon>Micrococcales</taxon>
        <taxon>Cellulomonadaceae</taxon>
        <taxon>Cellulomonas</taxon>
    </lineage>
</organism>
<evidence type="ECO:0000313" key="3">
    <source>
        <dbReference type="Proteomes" id="UP000029833"/>
    </source>
</evidence>
<evidence type="ECO:0000313" key="2">
    <source>
        <dbReference type="EMBL" id="KGM00740.1"/>
    </source>
</evidence>
<proteinExistence type="predicted"/>
<dbReference type="InterPro" id="IPR035940">
    <property type="entry name" value="CAP_sf"/>
</dbReference>
<dbReference type="OrthoDB" id="68195at2"/>
<dbReference type="Pfam" id="PF00188">
    <property type="entry name" value="CAP"/>
    <property type="match status" value="1"/>
</dbReference>
<accession>A0A0A0B1Q3</accession>
<protein>
    <recommendedName>
        <fullName evidence="1">SCP domain-containing protein</fullName>
    </recommendedName>
</protein>
<name>A0A0A0B1Q3_9CELL</name>